<evidence type="ECO:0000313" key="3">
    <source>
        <dbReference type="Proteomes" id="UP000070700"/>
    </source>
</evidence>
<accession>A0A194XEC8</accession>
<dbReference type="AlphaFoldDB" id="A0A194XEC8"/>
<sequence length="229" mass="27107">MEQRILHEERSVSDDTLCPDACNCPQHRMNNSAQGRYEDFHEAYFHTERAIDNLRNQWDDLENALFTERTRVSRQDDELEMLRDENFNIRRELEEQQIIAAMQDDELDALRDENFNIRRELEEQQFIAAMQDEETETLTSENVNAYQALEDDRNLIDREMENVATLGGTLGRLVADRDNRIAALEETNRVLLTRIEHHEQLNSRYINIVRELCEQLNEQLRRIQGLSAV</sequence>
<organism evidence="2 3">
    <name type="scientific">Mollisia scopiformis</name>
    <name type="common">Conifer needle endophyte fungus</name>
    <name type="synonym">Phialocephala scopiformis</name>
    <dbReference type="NCBI Taxonomy" id="149040"/>
    <lineage>
        <taxon>Eukaryota</taxon>
        <taxon>Fungi</taxon>
        <taxon>Dikarya</taxon>
        <taxon>Ascomycota</taxon>
        <taxon>Pezizomycotina</taxon>
        <taxon>Leotiomycetes</taxon>
        <taxon>Helotiales</taxon>
        <taxon>Mollisiaceae</taxon>
        <taxon>Mollisia</taxon>
    </lineage>
</organism>
<dbReference type="RefSeq" id="XP_018072854.1">
    <property type="nucleotide sequence ID" value="XM_018219641.1"/>
</dbReference>
<proteinExistence type="predicted"/>
<gene>
    <name evidence="2" type="ORF">LY89DRAFT_732058</name>
</gene>
<evidence type="ECO:0000256" key="1">
    <source>
        <dbReference type="SAM" id="Coils"/>
    </source>
</evidence>
<dbReference type="KEGG" id="psco:LY89DRAFT_732058"/>
<protein>
    <submittedName>
        <fullName evidence="2">Uncharacterized protein</fullName>
    </submittedName>
</protein>
<dbReference type="InParanoid" id="A0A194XEC8"/>
<keyword evidence="3" id="KW-1185">Reference proteome</keyword>
<reference evidence="2 3" key="1">
    <citation type="submission" date="2015-10" db="EMBL/GenBank/DDBJ databases">
        <title>Full genome of DAOMC 229536 Phialocephala scopiformis, a fungal endophyte of spruce producing the potent anti-insectan compound rugulosin.</title>
        <authorList>
            <consortium name="DOE Joint Genome Institute"/>
            <person name="Walker A.K."/>
            <person name="Frasz S.L."/>
            <person name="Seifert K.A."/>
            <person name="Miller J.D."/>
            <person name="Mondo S.J."/>
            <person name="Labutti K."/>
            <person name="Lipzen A."/>
            <person name="Dockter R."/>
            <person name="Kennedy M."/>
            <person name="Grigoriev I.V."/>
            <person name="Spatafora J.W."/>
        </authorList>
    </citation>
    <scope>NUCLEOTIDE SEQUENCE [LARGE SCALE GENOMIC DNA]</scope>
    <source>
        <strain evidence="2 3">CBS 120377</strain>
    </source>
</reference>
<dbReference type="GeneID" id="28829367"/>
<dbReference type="EMBL" id="KQ947412">
    <property type="protein sequence ID" value="KUJ18499.1"/>
    <property type="molecule type" value="Genomic_DNA"/>
</dbReference>
<feature type="coiled-coil region" evidence="1">
    <location>
        <begin position="79"/>
        <end position="113"/>
    </location>
</feature>
<keyword evidence="1" id="KW-0175">Coiled coil</keyword>
<feature type="coiled-coil region" evidence="1">
    <location>
        <begin position="181"/>
        <end position="226"/>
    </location>
</feature>
<dbReference type="Proteomes" id="UP000070700">
    <property type="component" value="Unassembled WGS sequence"/>
</dbReference>
<name>A0A194XEC8_MOLSC</name>
<evidence type="ECO:0000313" key="2">
    <source>
        <dbReference type="EMBL" id="KUJ18499.1"/>
    </source>
</evidence>